<dbReference type="OrthoDB" id="2384430at2759"/>
<comment type="caution">
    <text evidence="1">The sequence shown here is derived from an EMBL/GenBank/DDBJ whole genome shotgun (WGS) entry which is preliminary data.</text>
</comment>
<dbReference type="AlphaFoldDB" id="A0A397W6I2"/>
<protein>
    <recommendedName>
        <fullName evidence="3">HCP-like protein</fullName>
    </recommendedName>
</protein>
<dbReference type="SUPFAM" id="SSF81901">
    <property type="entry name" value="HCP-like"/>
    <property type="match status" value="1"/>
</dbReference>
<dbReference type="Proteomes" id="UP000266673">
    <property type="component" value="Unassembled WGS sequence"/>
</dbReference>
<reference evidence="1 2" key="1">
    <citation type="submission" date="2018-06" db="EMBL/GenBank/DDBJ databases">
        <title>Comparative genomics reveals the genomic features of Rhizophagus irregularis, R. cerebriforme, R. diaphanum and Gigaspora rosea, and their symbiotic lifestyle signature.</title>
        <authorList>
            <person name="Morin E."/>
            <person name="San Clemente H."/>
            <person name="Chen E.C.H."/>
            <person name="De La Providencia I."/>
            <person name="Hainaut M."/>
            <person name="Kuo A."/>
            <person name="Kohler A."/>
            <person name="Murat C."/>
            <person name="Tang N."/>
            <person name="Roy S."/>
            <person name="Loubradou J."/>
            <person name="Henrissat B."/>
            <person name="Grigoriev I.V."/>
            <person name="Corradi N."/>
            <person name="Roux C."/>
            <person name="Martin F.M."/>
        </authorList>
    </citation>
    <scope>NUCLEOTIDE SEQUENCE [LARGE SCALE GENOMIC DNA]</scope>
    <source>
        <strain evidence="1 2">DAOM 194757</strain>
    </source>
</reference>
<dbReference type="InterPro" id="IPR052945">
    <property type="entry name" value="Mitotic_Regulator"/>
</dbReference>
<name>A0A397W6I2_9GLOM</name>
<proteinExistence type="predicted"/>
<evidence type="ECO:0000313" key="1">
    <source>
        <dbReference type="EMBL" id="RIB29691.1"/>
    </source>
</evidence>
<dbReference type="PANTHER" id="PTHR43628:SF1">
    <property type="entry name" value="CHITIN SYNTHASE REGULATORY FACTOR 2-RELATED"/>
    <property type="match status" value="1"/>
</dbReference>
<evidence type="ECO:0000313" key="2">
    <source>
        <dbReference type="Proteomes" id="UP000266673"/>
    </source>
</evidence>
<dbReference type="PANTHER" id="PTHR43628">
    <property type="entry name" value="ACTIVATOR OF C KINASE PROTEIN 1-RELATED"/>
    <property type="match status" value="1"/>
</dbReference>
<dbReference type="EMBL" id="QKWP01000031">
    <property type="protein sequence ID" value="RIB29691.1"/>
    <property type="molecule type" value="Genomic_DNA"/>
</dbReference>
<dbReference type="InterPro" id="IPR006597">
    <property type="entry name" value="Sel1-like"/>
</dbReference>
<sequence length="181" mass="21389">MSICNNLFVKQSKKIYGPSDFIQIDNDDTQLYLEDNKFQNFSQKFLNEIVKEMCDLYNEEKLKGKYSSSILDTIDQFLMEKRQNPYHIVKFCLNNKDNHTVQLILASCYYYGKWVEMDKPMAFFYYQKSSKMGNDRATYMVGYCYEHGIGVEKNEYNAFIYYQISANMVTLAVQITLDIVI</sequence>
<dbReference type="SMART" id="SM00671">
    <property type="entry name" value="SEL1"/>
    <property type="match status" value="2"/>
</dbReference>
<organism evidence="1 2">
    <name type="scientific">Gigaspora rosea</name>
    <dbReference type="NCBI Taxonomy" id="44941"/>
    <lineage>
        <taxon>Eukaryota</taxon>
        <taxon>Fungi</taxon>
        <taxon>Fungi incertae sedis</taxon>
        <taxon>Mucoromycota</taxon>
        <taxon>Glomeromycotina</taxon>
        <taxon>Glomeromycetes</taxon>
        <taxon>Diversisporales</taxon>
        <taxon>Gigasporaceae</taxon>
        <taxon>Gigaspora</taxon>
    </lineage>
</organism>
<dbReference type="STRING" id="44941.A0A397W6I2"/>
<dbReference type="Gene3D" id="1.25.40.10">
    <property type="entry name" value="Tetratricopeptide repeat domain"/>
    <property type="match status" value="1"/>
</dbReference>
<gene>
    <name evidence="1" type="ORF">C2G38_2154612</name>
</gene>
<accession>A0A397W6I2</accession>
<evidence type="ECO:0008006" key="3">
    <source>
        <dbReference type="Google" id="ProtNLM"/>
    </source>
</evidence>
<keyword evidence="2" id="KW-1185">Reference proteome</keyword>
<dbReference type="InterPro" id="IPR011990">
    <property type="entry name" value="TPR-like_helical_dom_sf"/>
</dbReference>
<dbReference type="Pfam" id="PF08238">
    <property type="entry name" value="Sel1"/>
    <property type="match status" value="2"/>
</dbReference>